<name>A0ABV8E1K1_9NOCA</name>
<proteinExistence type="predicted"/>
<reference evidence="2" key="1">
    <citation type="journal article" date="2019" name="Int. J. Syst. Evol. Microbiol.">
        <title>The Global Catalogue of Microorganisms (GCM) 10K type strain sequencing project: providing services to taxonomists for standard genome sequencing and annotation.</title>
        <authorList>
            <consortium name="The Broad Institute Genomics Platform"/>
            <consortium name="The Broad Institute Genome Sequencing Center for Infectious Disease"/>
            <person name="Wu L."/>
            <person name="Ma J."/>
        </authorList>
    </citation>
    <scope>NUCLEOTIDE SEQUENCE [LARGE SCALE GENOMIC DNA]</scope>
    <source>
        <strain evidence="2">CGMCC 4.7330</strain>
    </source>
</reference>
<protein>
    <submittedName>
        <fullName evidence="1">Uncharacterized protein</fullName>
    </submittedName>
</protein>
<gene>
    <name evidence="1" type="ORF">ACFO0B_28850</name>
</gene>
<evidence type="ECO:0000313" key="2">
    <source>
        <dbReference type="Proteomes" id="UP001595696"/>
    </source>
</evidence>
<dbReference type="EMBL" id="JBHSAX010000033">
    <property type="protein sequence ID" value="MFC3966018.1"/>
    <property type="molecule type" value="Genomic_DNA"/>
</dbReference>
<dbReference type="Proteomes" id="UP001595696">
    <property type="component" value="Unassembled WGS sequence"/>
</dbReference>
<accession>A0ABV8E1K1</accession>
<sequence>MHLSIRLGGIPLDFVACLTAALIFVQEHAERRYVDAVSVDTECTPLYSRLPNERLYLMG</sequence>
<evidence type="ECO:0000313" key="1">
    <source>
        <dbReference type="EMBL" id="MFC3966018.1"/>
    </source>
</evidence>
<keyword evidence="2" id="KW-1185">Reference proteome</keyword>
<comment type="caution">
    <text evidence="1">The sequence shown here is derived from an EMBL/GenBank/DDBJ whole genome shotgun (WGS) entry which is preliminary data.</text>
</comment>
<organism evidence="1 2">
    <name type="scientific">Nocardia jiangsuensis</name>
    <dbReference type="NCBI Taxonomy" id="1691563"/>
    <lineage>
        <taxon>Bacteria</taxon>
        <taxon>Bacillati</taxon>
        <taxon>Actinomycetota</taxon>
        <taxon>Actinomycetes</taxon>
        <taxon>Mycobacteriales</taxon>
        <taxon>Nocardiaceae</taxon>
        <taxon>Nocardia</taxon>
    </lineage>
</organism>
<dbReference type="RefSeq" id="WP_378616385.1">
    <property type="nucleotide sequence ID" value="NZ_JBHSAX010000033.1"/>
</dbReference>